<dbReference type="InterPro" id="IPR016875">
    <property type="entry name" value="UCP028200"/>
</dbReference>
<dbReference type="EMBL" id="CP073587">
    <property type="protein sequence ID" value="QUN07140.1"/>
    <property type="molecule type" value="Genomic_DNA"/>
</dbReference>
<name>A0ABX7YWH0_9GAMM</name>
<evidence type="ECO:0008006" key="3">
    <source>
        <dbReference type="Google" id="ProtNLM"/>
    </source>
</evidence>
<sequence length="281" mass="33239">MRRLWLLLGTVLTLTACSTKMTYSFLDWAIEWRLDDYVTLNDAQERQFDKALQSFLVWHRKQELPRYSADLKSLRTALQQGTLTPEFLSNFTDQARQHWLRIFSKTFDDIVPLVASFDAQQVAQIKQQLSKDQQKLHKRYQHKTPEQLIADADERLQDTLEDWIGRLTVPQQQLVHSYNQQRLQVIRLWLDYRDEWYAQFVDTLDNRHDQSQLRTRLKSLLTTPEQLRSPAFQQQLNANSKRLGQMLVQVAKEMTAKQRQHILRKLDELISDLDDLSGVTG</sequence>
<proteinExistence type="predicted"/>
<dbReference type="PROSITE" id="PS51257">
    <property type="entry name" value="PROKAR_LIPOPROTEIN"/>
    <property type="match status" value="1"/>
</dbReference>
<accession>A0ABX7YWH0</accession>
<dbReference type="PIRSF" id="PIRSF028200">
    <property type="entry name" value="UCP028200"/>
    <property type="match status" value="1"/>
</dbReference>
<reference evidence="1 2" key="1">
    <citation type="submission" date="2021-04" db="EMBL/GenBank/DDBJ databases">
        <title>Novel species identification of genus Shewanella.</title>
        <authorList>
            <person name="Liu G."/>
        </authorList>
    </citation>
    <scope>NUCLEOTIDE SEQUENCE [LARGE SCALE GENOMIC DNA]</scope>
    <source>
        <strain evidence="1 2">FJAT-54481</strain>
    </source>
</reference>
<keyword evidence="2" id="KW-1185">Reference proteome</keyword>
<evidence type="ECO:0000313" key="2">
    <source>
        <dbReference type="Proteomes" id="UP000679575"/>
    </source>
</evidence>
<dbReference type="Proteomes" id="UP000679575">
    <property type="component" value="Chromosome"/>
</dbReference>
<protein>
    <recommendedName>
        <fullName evidence="3">Lipoprotein</fullName>
    </recommendedName>
</protein>
<dbReference type="RefSeq" id="WP_212596143.1">
    <property type="nucleotide sequence ID" value="NZ_CP073587.1"/>
</dbReference>
<gene>
    <name evidence="1" type="ORF">KDN34_06840</name>
</gene>
<dbReference type="Pfam" id="PF19795">
    <property type="entry name" value="DUF6279"/>
    <property type="match status" value="1"/>
</dbReference>
<organism evidence="1 2">
    <name type="scientific">Shewanella yunxiaonensis</name>
    <dbReference type="NCBI Taxonomy" id="2829809"/>
    <lineage>
        <taxon>Bacteria</taxon>
        <taxon>Pseudomonadati</taxon>
        <taxon>Pseudomonadota</taxon>
        <taxon>Gammaproteobacteria</taxon>
        <taxon>Alteromonadales</taxon>
        <taxon>Shewanellaceae</taxon>
        <taxon>Shewanella</taxon>
    </lineage>
</organism>
<evidence type="ECO:0000313" key="1">
    <source>
        <dbReference type="EMBL" id="QUN07140.1"/>
    </source>
</evidence>